<feature type="transmembrane region" description="Helical" evidence="1">
    <location>
        <begin position="66"/>
        <end position="86"/>
    </location>
</feature>
<keyword evidence="1" id="KW-0472">Membrane</keyword>
<dbReference type="EMBL" id="UZAF01024077">
    <property type="protein sequence ID" value="VDO92276.1"/>
    <property type="molecule type" value="Genomic_DNA"/>
</dbReference>
<reference evidence="2 3" key="2">
    <citation type="submission" date="2018-11" db="EMBL/GenBank/DDBJ databases">
        <authorList>
            <consortium name="Pathogen Informatics"/>
        </authorList>
    </citation>
    <scope>NUCLEOTIDE SEQUENCE [LARGE SCALE GENOMIC DNA]</scope>
    <source>
        <strain evidence="2 3">MHpl1</strain>
    </source>
</reference>
<dbReference type="OrthoDB" id="5876466at2759"/>
<name>A0A0N4XBN8_HAEPC</name>
<dbReference type="AlphaFoldDB" id="A0A0N4XBN8"/>
<protein>
    <submittedName>
        <fullName evidence="4">G_PROTEIN_RECEP_F1_2 domain-containing protein</fullName>
    </submittedName>
</protein>
<dbReference type="Proteomes" id="UP000268014">
    <property type="component" value="Unassembled WGS sequence"/>
</dbReference>
<keyword evidence="3" id="KW-1185">Reference proteome</keyword>
<proteinExistence type="predicted"/>
<organism evidence="4">
    <name type="scientific">Haemonchus placei</name>
    <name type="common">Barber's pole worm</name>
    <dbReference type="NCBI Taxonomy" id="6290"/>
    <lineage>
        <taxon>Eukaryota</taxon>
        <taxon>Metazoa</taxon>
        <taxon>Ecdysozoa</taxon>
        <taxon>Nematoda</taxon>
        <taxon>Chromadorea</taxon>
        <taxon>Rhabditida</taxon>
        <taxon>Rhabditina</taxon>
        <taxon>Rhabditomorpha</taxon>
        <taxon>Strongyloidea</taxon>
        <taxon>Trichostrongylidae</taxon>
        <taxon>Haemonchus</taxon>
    </lineage>
</organism>
<reference evidence="4" key="1">
    <citation type="submission" date="2017-02" db="UniProtKB">
        <authorList>
            <consortium name="WormBaseParasite"/>
        </authorList>
    </citation>
    <scope>IDENTIFICATION</scope>
</reference>
<gene>
    <name evidence="2" type="ORF">HPLM_LOCUS21772</name>
</gene>
<sequence length="117" mass="13206">MEPDSIINLATEQMVPAPAIDIKMMRQGLSAYLILFIMGMLCAIINVVLIYVLLRSPKLCAELRLLVSLAFGDMTNCISLSLLGYFRYHLYLNALQTGLVPLETTRTCAMKPHMWLR</sequence>
<dbReference type="WBParaSite" id="HPLM_0002178301-mRNA-1">
    <property type="protein sequence ID" value="HPLM_0002178301-mRNA-1"/>
    <property type="gene ID" value="HPLM_0002178301"/>
</dbReference>
<keyword evidence="1" id="KW-0812">Transmembrane</keyword>
<evidence type="ECO:0000313" key="3">
    <source>
        <dbReference type="Proteomes" id="UP000268014"/>
    </source>
</evidence>
<evidence type="ECO:0000313" key="2">
    <source>
        <dbReference type="EMBL" id="VDO92276.1"/>
    </source>
</evidence>
<accession>A0A0N4XBN8</accession>
<feature type="transmembrane region" description="Helical" evidence="1">
    <location>
        <begin position="31"/>
        <end position="54"/>
    </location>
</feature>
<evidence type="ECO:0000313" key="4">
    <source>
        <dbReference type="WBParaSite" id="HPLM_0002178301-mRNA-1"/>
    </source>
</evidence>
<keyword evidence="1" id="KW-1133">Transmembrane helix</keyword>
<evidence type="ECO:0000256" key="1">
    <source>
        <dbReference type="SAM" id="Phobius"/>
    </source>
</evidence>